<feature type="coiled-coil region" evidence="2">
    <location>
        <begin position="240"/>
        <end position="267"/>
    </location>
</feature>
<protein>
    <submittedName>
        <fullName evidence="4">Prephenate dehydrogenase</fullName>
    </submittedName>
</protein>
<dbReference type="SUPFAM" id="SSF51735">
    <property type="entry name" value="NAD(P)-binding Rossmann-fold domains"/>
    <property type="match status" value="1"/>
</dbReference>
<dbReference type="InterPro" id="IPR008927">
    <property type="entry name" value="6-PGluconate_DH-like_C_sf"/>
</dbReference>
<proteinExistence type="predicted"/>
<dbReference type="Gene3D" id="3.40.50.720">
    <property type="entry name" value="NAD(P)-binding Rossmann-like Domain"/>
    <property type="match status" value="1"/>
</dbReference>
<name>A0ABS1E305_9GAMM</name>
<dbReference type="InterPro" id="IPR036291">
    <property type="entry name" value="NAD(P)-bd_dom_sf"/>
</dbReference>
<evidence type="ECO:0000256" key="1">
    <source>
        <dbReference type="ARBA" id="ARBA00023002"/>
    </source>
</evidence>
<reference evidence="4 5" key="1">
    <citation type="journal article" date="2020" name="Microorganisms">
        <title>Osmotic Adaptation and Compatible Solute Biosynthesis of Phototrophic Bacteria as Revealed from Genome Analyses.</title>
        <authorList>
            <person name="Imhoff J.F."/>
            <person name="Rahn T."/>
            <person name="Kunzel S."/>
            <person name="Keller A."/>
            <person name="Neulinger S.C."/>
        </authorList>
    </citation>
    <scope>NUCLEOTIDE SEQUENCE [LARGE SCALE GENOMIC DNA]</scope>
    <source>
        <strain evidence="4 5">DSM 15116</strain>
    </source>
</reference>
<evidence type="ECO:0000313" key="5">
    <source>
        <dbReference type="Proteomes" id="UP000738126"/>
    </source>
</evidence>
<dbReference type="Proteomes" id="UP000738126">
    <property type="component" value="Unassembled WGS sequence"/>
</dbReference>
<dbReference type="Pfam" id="PF02153">
    <property type="entry name" value="PDH_N"/>
    <property type="match status" value="1"/>
</dbReference>
<gene>
    <name evidence="4" type="ORF">CKO13_03775</name>
</gene>
<dbReference type="EMBL" id="NRSH01000026">
    <property type="protein sequence ID" value="MBK1726156.1"/>
    <property type="molecule type" value="Genomic_DNA"/>
</dbReference>
<dbReference type="InterPro" id="IPR046826">
    <property type="entry name" value="PDH_N"/>
</dbReference>
<sequence>MIQRLAVIGVGLIGGSLALALRRAGAVAEVVGCDRAPEALERAAARGVIDRGVREPAAAVAGADVAVIGVPVRAVGQVLAELKGAVAAGTAVTDVASVKGAVLAEAEAVYGEVPGWLVPGHPIAGTEYSGVEAAFPELYERRRVILTPVTATEAAALARVRAMWEAVGSTVVTMPAEHHDEVLAATSHLPHALAYALVDSLSGWDERQEIFEFAAGGFRDFTRIASSDPQMWRDICAANRANVVDALRRYQADVERLTERLAEGDDEAVLALFRHAQQERARFLRLLEGRS</sequence>
<dbReference type="Pfam" id="PF20463">
    <property type="entry name" value="PDH_C"/>
    <property type="match status" value="1"/>
</dbReference>
<dbReference type="InterPro" id="IPR003099">
    <property type="entry name" value="Prephen_DH"/>
</dbReference>
<dbReference type="PROSITE" id="PS51176">
    <property type="entry name" value="PDH_ADH"/>
    <property type="match status" value="1"/>
</dbReference>
<evidence type="ECO:0000259" key="3">
    <source>
        <dbReference type="PROSITE" id="PS51176"/>
    </source>
</evidence>
<dbReference type="SUPFAM" id="SSF48179">
    <property type="entry name" value="6-phosphogluconate dehydrogenase C-terminal domain-like"/>
    <property type="match status" value="1"/>
</dbReference>
<keyword evidence="5" id="KW-1185">Reference proteome</keyword>
<evidence type="ECO:0000313" key="4">
    <source>
        <dbReference type="EMBL" id="MBK1726156.1"/>
    </source>
</evidence>
<evidence type="ECO:0000256" key="2">
    <source>
        <dbReference type="SAM" id="Coils"/>
    </source>
</evidence>
<feature type="domain" description="Prephenate/arogenate dehydrogenase" evidence="3">
    <location>
        <begin position="3"/>
        <end position="291"/>
    </location>
</feature>
<organism evidence="4 5">
    <name type="scientific">Halorhodospira neutriphila</name>
    <dbReference type="NCBI Taxonomy" id="168379"/>
    <lineage>
        <taxon>Bacteria</taxon>
        <taxon>Pseudomonadati</taxon>
        <taxon>Pseudomonadota</taxon>
        <taxon>Gammaproteobacteria</taxon>
        <taxon>Chromatiales</taxon>
        <taxon>Ectothiorhodospiraceae</taxon>
        <taxon>Halorhodospira</taxon>
    </lineage>
</organism>
<comment type="caution">
    <text evidence="4">The sequence shown here is derived from an EMBL/GenBank/DDBJ whole genome shotgun (WGS) entry which is preliminary data.</text>
</comment>
<dbReference type="RefSeq" id="WP_200256959.1">
    <property type="nucleotide sequence ID" value="NZ_NRSH01000026.1"/>
</dbReference>
<dbReference type="Gene3D" id="1.10.3660.10">
    <property type="entry name" value="6-phosphogluconate dehydrogenase C-terminal like domain"/>
    <property type="match status" value="1"/>
</dbReference>
<dbReference type="InterPro" id="IPR050812">
    <property type="entry name" value="Preph/Arog_dehydrog"/>
</dbReference>
<dbReference type="InterPro" id="IPR046825">
    <property type="entry name" value="PDH_C"/>
</dbReference>
<keyword evidence="1" id="KW-0560">Oxidoreductase</keyword>
<dbReference type="PANTHER" id="PTHR21363">
    <property type="entry name" value="PREPHENATE DEHYDROGENASE"/>
    <property type="match status" value="1"/>
</dbReference>
<accession>A0ABS1E305</accession>
<keyword evidence="2" id="KW-0175">Coiled coil</keyword>
<dbReference type="PANTHER" id="PTHR21363:SF0">
    <property type="entry name" value="PREPHENATE DEHYDROGENASE [NADP(+)]"/>
    <property type="match status" value="1"/>
</dbReference>